<protein>
    <submittedName>
        <fullName evidence="2">Uncharacterized protein</fullName>
    </submittedName>
</protein>
<evidence type="ECO:0000313" key="2">
    <source>
        <dbReference type="EMBL" id="GFD19181.1"/>
    </source>
</evidence>
<proteinExistence type="predicted"/>
<dbReference type="AlphaFoldDB" id="A0A699UB90"/>
<feature type="compositionally biased region" description="Basic and acidic residues" evidence="1">
    <location>
        <begin position="13"/>
        <end position="23"/>
    </location>
</feature>
<sequence length="36" mass="4424">NSETEEEDVKEDEFDHHKERYTFEDDDDDGEFDELD</sequence>
<comment type="caution">
    <text evidence="2">The sequence shown here is derived from an EMBL/GenBank/DDBJ whole genome shotgun (WGS) entry which is preliminary data.</text>
</comment>
<reference evidence="2" key="1">
    <citation type="journal article" date="2019" name="Sci. Rep.">
        <title>Draft genome of Tanacetum cinerariifolium, the natural source of mosquito coil.</title>
        <authorList>
            <person name="Yamashiro T."/>
            <person name="Shiraishi A."/>
            <person name="Satake H."/>
            <person name="Nakayama K."/>
        </authorList>
    </citation>
    <scope>NUCLEOTIDE SEQUENCE</scope>
</reference>
<feature type="region of interest" description="Disordered" evidence="1">
    <location>
        <begin position="1"/>
        <end position="36"/>
    </location>
</feature>
<feature type="compositionally biased region" description="Acidic residues" evidence="1">
    <location>
        <begin position="24"/>
        <end position="36"/>
    </location>
</feature>
<organism evidence="2">
    <name type="scientific">Tanacetum cinerariifolium</name>
    <name type="common">Dalmatian daisy</name>
    <name type="synonym">Chrysanthemum cinerariifolium</name>
    <dbReference type="NCBI Taxonomy" id="118510"/>
    <lineage>
        <taxon>Eukaryota</taxon>
        <taxon>Viridiplantae</taxon>
        <taxon>Streptophyta</taxon>
        <taxon>Embryophyta</taxon>
        <taxon>Tracheophyta</taxon>
        <taxon>Spermatophyta</taxon>
        <taxon>Magnoliopsida</taxon>
        <taxon>eudicotyledons</taxon>
        <taxon>Gunneridae</taxon>
        <taxon>Pentapetalae</taxon>
        <taxon>asterids</taxon>
        <taxon>campanulids</taxon>
        <taxon>Asterales</taxon>
        <taxon>Asteraceae</taxon>
        <taxon>Asteroideae</taxon>
        <taxon>Anthemideae</taxon>
        <taxon>Anthemidinae</taxon>
        <taxon>Tanacetum</taxon>
    </lineage>
</organism>
<feature type="compositionally biased region" description="Acidic residues" evidence="1">
    <location>
        <begin position="1"/>
        <end position="12"/>
    </location>
</feature>
<dbReference type="EMBL" id="BKCJ011312589">
    <property type="protein sequence ID" value="GFD19181.1"/>
    <property type="molecule type" value="Genomic_DNA"/>
</dbReference>
<feature type="non-terminal residue" evidence="2">
    <location>
        <position position="1"/>
    </location>
</feature>
<evidence type="ECO:0000256" key="1">
    <source>
        <dbReference type="SAM" id="MobiDB-lite"/>
    </source>
</evidence>
<name>A0A699UB90_TANCI</name>
<gene>
    <name evidence="2" type="ORF">Tci_891150</name>
</gene>
<accession>A0A699UB90</accession>